<protein>
    <submittedName>
        <fullName evidence="1">Uncharacterized protein</fullName>
    </submittedName>
</protein>
<sequence length="63" mass="6725">MAILKFAMVKKSAAQVAEAGVVALHCFPPSLKYRELSQGALLSEWFGHPTLAWAPAGLESNAL</sequence>
<dbReference type="EMBL" id="KI675801">
    <property type="protein sequence ID" value="ETL28234.1"/>
    <property type="molecule type" value="Genomic_DNA"/>
</dbReference>
<dbReference type="Proteomes" id="UP000053864">
    <property type="component" value="Unassembled WGS sequence"/>
</dbReference>
<accession>W2I1Y1</accession>
<organism evidence="1">
    <name type="scientific">Phytophthora nicotianae</name>
    <name type="common">Potato buckeye rot agent</name>
    <name type="synonym">Phytophthora parasitica</name>
    <dbReference type="NCBI Taxonomy" id="4792"/>
    <lineage>
        <taxon>Eukaryota</taxon>
        <taxon>Sar</taxon>
        <taxon>Stramenopiles</taxon>
        <taxon>Oomycota</taxon>
        <taxon>Peronosporomycetes</taxon>
        <taxon>Peronosporales</taxon>
        <taxon>Peronosporaceae</taxon>
        <taxon>Phytophthora</taxon>
    </lineage>
</organism>
<dbReference type="AlphaFoldDB" id="W2I1Y1"/>
<proteinExistence type="predicted"/>
<name>W2I1Y1_PHYNI</name>
<gene>
    <name evidence="1" type="ORF">L916_18371</name>
</gene>
<evidence type="ECO:0000313" key="1">
    <source>
        <dbReference type="EMBL" id="ETL28234.1"/>
    </source>
</evidence>
<reference evidence="1" key="1">
    <citation type="submission" date="2013-11" db="EMBL/GenBank/DDBJ databases">
        <title>The Genome Sequence of Phytophthora parasitica CJ05E6.</title>
        <authorList>
            <consortium name="The Broad Institute Genomics Platform"/>
            <person name="Russ C."/>
            <person name="Tyler B."/>
            <person name="Panabieres F."/>
            <person name="Shan W."/>
            <person name="Tripathy S."/>
            <person name="Grunwald N."/>
            <person name="Machado M."/>
            <person name="Johnson C.S."/>
            <person name="Arredondo F."/>
            <person name="Hong C."/>
            <person name="Coffey M."/>
            <person name="Young S.K."/>
            <person name="Zeng Q."/>
            <person name="Gargeya S."/>
            <person name="Fitzgerald M."/>
            <person name="Abouelleil A."/>
            <person name="Alvarado L."/>
            <person name="Chapman S.B."/>
            <person name="Gainer-Dewar J."/>
            <person name="Goldberg J."/>
            <person name="Griggs A."/>
            <person name="Gujja S."/>
            <person name="Hansen M."/>
            <person name="Howarth C."/>
            <person name="Imamovic A."/>
            <person name="Ireland A."/>
            <person name="Larimer J."/>
            <person name="McCowan C."/>
            <person name="Murphy C."/>
            <person name="Pearson M."/>
            <person name="Poon T.W."/>
            <person name="Priest M."/>
            <person name="Roberts A."/>
            <person name="Saif S."/>
            <person name="Shea T."/>
            <person name="Sykes S."/>
            <person name="Wortman J."/>
            <person name="Nusbaum C."/>
            <person name="Birren B."/>
        </authorList>
    </citation>
    <scope>NUCLEOTIDE SEQUENCE [LARGE SCALE GENOMIC DNA]</scope>
    <source>
        <strain evidence="1">CJ05E6</strain>
    </source>
</reference>